<evidence type="ECO:0000256" key="1">
    <source>
        <dbReference type="ARBA" id="ARBA00005417"/>
    </source>
</evidence>
<dbReference type="InterPro" id="IPR015860">
    <property type="entry name" value="ABC_transpr_TagH-like"/>
</dbReference>
<keyword evidence="3" id="KW-0547">Nucleotide-binding</keyword>
<dbReference type="Proteomes" id="UP000031561">
    <property type="component" value="Unassembled WGS sequence"/>
</dbReference>
<dbReference type="PANTHER" id="PTHR46743">
    <property type="entry name" value="TEICHOIC ACIDS EXPORT ATP-BINDING PROTEIN TAGH"/>
    <property type="match status" value="1"/>
</dbReference>
<reference evidence="6 7" key="1">
    <citation type="journal article" date="2015" name="Genome Announc.">
        <title>Draft Genome Sequence of Filamentous Marine Cyanobacterium Lyngbya confervoides Strain BDU141951.</title>
        <authorList>
            <person name="Chandrababunaidu M.M."/>
            <person name="Sen D."/>
            <person name="Tripathy S."/>
        </authorList>
    </citation>
    <scope>NUCLEOTIDE SEQUENCE [LARGE SCALE GENOMIC DNA]</scope>
    <source>
        <strain evidence="6 7">BDU141951</strain>
    </source>
</reference>
<dbReference type="InterPro" id="IPR003593">
    <property type="entry name" value="AAA+_ATPase"/>
</dbReference>
<evidence type="ECO:0000256" key="3">
    <source>
        <dbReference type="ARBA" id="ARBA00022741"/>
    </source>
</evidence>
<dbReference type="EMBL" id="JTHE03000051">
    <property type="protein sequence ID" value="MCM1983002.1"/>
    <property type="molecule type" value="Genomic_DNA"/>
</dbReference>
<dbReference type="InterPro" id="IPR003439">
    <property type="entry name" value="ABC_transporter-like_ATP-bd"/>
</dbReference>
<dbReference type="InterPro" id="IPR029439">
    <property type="entry name" value="Wzt_C"/>
</dbReference>
<evidence type="ECO:0000256" key="2">
    <source>
        <dbReference type="ARBA" id="ARBA00022448"/>
    </source>
</evidence>
<dbReference type="Pfam" id="PF00005">
    <property type="entry name" value="ABC_tran"/>
    <property type="match status" value="1"/>
</dbReference>
<dbReference type="Gene3D" id="3.40.50.300">
    <property type="entry name" value="P-loop containing nucleotide triphosphate hydrolases"/>
    <property type="match status" value="1"/>
</dbReference>
<dbReference type="InterPro" id="IPR027417">
    <property type="entry name" value="P-loop_NTPase"/>
</dbReference>
<dbReference type="GO" id="GO:0005524">
    <property type="term" value="F:ATP binding"/>
    <property type="evidence" value="ECO:0007669"/>
    <property type="project" value="UniProtKB-KW"/>
</dbReference>
<dbReference type="Pfam" id="PF14524">
    <property type="entry name" value="Wzt_C"/>
    <property type="match status" value="1"/>
</dbReference>
<keyword evidence="4 6" id="KW-0067">ATP-binding</keyword>
<dbReference type="SMART" id="SM00382">
    <property type="entry name" value="AAA"/>
    <property type="match status" value="1"/>
</dbReference>
<dbReference type="RefSeq" id="WP_166281771.1">
    <property type="nucleotide sequence ID" value="NZ_JTHE03000051.1"/>
</dbReference>
<dbReference type="CDD" id="cd10147">
    <property type="entry name" value="Wzt_C-like"/>
    <property type="match status" value="1"/>
</dbReference>
<evidence type="ECO:0000256" key="4">
    <source>
        <dbReference type="ARBA" id="ARBA00022840"/>
    </source>
</evidence>
<gene>
    <name evidence="6" type="ORF">QQ91_0009220</name>
</gene>
<dbReference type="InterPro" id="IPR050683">
    <property type="entry name" value="Bact_Polysacc_Export_ATP-bd"/>
</dbReference>
<keyword evidence="2" id="KW-0813">Transport</keyword>
<evidence type="ECO:0000313" key="7">
    <source>
        <dbReference type="Proteomes" id="UP000031561"/>
    </source>
</evidence>
<name>A0ABD4T377_9CYAN</name>
<dbReference type="PROSITE" id="PS50893">
    <property type="entry name" value="ABC_TRANSPORTER_2"/>
    <property type="match status" value="1"/>
</dbReference>
<dbReference type="SUPFAM" id="SSF52540">
    <property type="entry name" value="P-loop containing nucleoside triphosphate hydrolases"/>
    <property type="match status" value="1"/>
</dbReference>
<dbReference type="CDD" id="cd03220">
    <property type="entry name" value="ABC_KpsT_Wzt"/>
    <property type="match status" value="1"/>
</dbReference>
<protein>
    <submittedName>
        <fullName evidence="6">ABC transporter ATP-binding protein</fullName>
    </submittedName>
</protein>
<proteinExistence type="inferred from homology"/>
<keyword evidence="7" id="KW-1185">Reference proteome</keyword>
<evidence type="ECO:0000259" key="5">
    <source>
        <dbReference type="PROSITE" id="PS50893"/>
    </source>
</evidence>
<organism evidence="6 7">
    <name type="scientific">Lyngbya confervoides BDU141951</name>
    <dbReference type="NCBI Taxonomy" id="1574623"/>
    <lineage>
        <taxon>Bacteria</taxon>
        <taxon>Bacillati</taxon>
        <taxon>Cyanobacteriota</taxon>
        <taxon>Cyanophyceae</taxon>
        <taxon>Oscillatoriophycideae</taxon>
        <taxon>Oscillatoriales</taxon>
        <taxon>Microcoleaceae</taxon>
        <taxon>Lyngbya</taxon>
    </lineage>
</organism>
<sequence length="421" mass="45916">MTQTSLNSTLHASSDDREVLVRVENVSKKFCRSLKKSLWYGVQDIAAEVTGQKTDHALRPDEFWAVKDVSFELRRGECLGLIGRNGAGKSTLLRMLNGLIKPDRGRIELNGRVGGLIALGAGFNPTLTGRENVYVNGSVLGLSKAEIDAKFEEIVEFSELEEFIDAPVQSYSSGMNVRLGFSVAAVLLKPDILLLDEVLAVGDINFQIKCGRRIRELAPHSAVIFVSHSMYNVSWFCSRVMVLSNGEILQDATNPADGITKYLSITEIKQETSGTGEATISNFQLMQDSGLPVPENARFSHGDKLSVEFEIHVKTPQSDVKIFLVILDESNNGVVYLPVKDGLGDDIVFSKGVFRLSIPLGTLDLNAGRYSFLAAIVDANTSGSTNYGSTILRQQGIHPFQVAGECYSSAKIVRPVVAIVK</sequence>
<dbReference type="Gene3D" id="2.70.50.60">
    <property type="entry name" value="abc- transporter (atp binding component) like domain"/>
    <property type="match status" value="1"/>
</dbReference>
<dbReference type="AlphaFoldDB" id="A0ABD4T377"/>
<dbReference type="PANTHER" id="PTHR46743:SF2">
    <property type="entry name" value="TEICHOIC ACIDS EXPORT ATP-BINDING PROTEIN TAGH"/>
    <property type="match status" value="1"/>
</dbReference>
<comment type="similarity">
    <text evidence="1">Belongs to the ABC transporter superfamily.</text>
</comment>
<feature type="domain" description="ABC transporter" evidence="5">
    <location>
        <begin position="21"/>
        <end position="270"/>
    </location>
</feature>
<accession>A0ABD4T377</accession>
<comment type="caution">
    <text evidence="6">The sequence shown here is derived from an EMBL/GenBank/DDBJ whole genome shotgun (WGS) entry which is preliminary data.</text>
</comment>
<evidence type="ECO:0000313" key="6">
    <source>
        <dbReference type="EMBL" id="MCM1983002.1"/>
    </source>
</evidence>